<accession>A0A0E9PUD0</accession>
<protein>
    <submittedName>
        <fullName evidence="1">Uncharacterized protein</fullName>
    </submittedName>
</protein>
<dbReference type="AlphaFoldDB" id="A0A0E9PUD0"/>
<sequence length="27" mass="3280">MYLCNFSLIRIHTYTFQCRPLSIPSKF</sequence>
<organism evidence="1">
    <name type="scientific">Anguilla anguilla</name>
    <name type="common">European freshwater eel</name>
    <name type="synonym">Muraena anguilla</name>
    <dbReference type="NCBI Taxonomy" id="7936"/>
    <lineage>
        <taxon>Eukaryota</taxon>
        <taxon>Metazoa</taxon>
        <taxon>Chordata</taxon>
        <taxon>Craniata</taxon>
        <taxon>Vertebrata</taxon>
        <taxon>Euteleostomi</taxon>
        <taxon>Actinopterygii</taxon>
        <taxon>Neopterygii</taxon>
        <taxon>Teleostei</taxon>
        <taxon>Anguilliformes</taxon>
        <taxon>Anguillidae</taxon>
        <taxon>Anguilla</taxon>
    </lineage>
</organism>
<evidence type="ECO:0000313" key="1">
    <source>
        <dbReference type="EMBL" id="JAH07867.1"/>
    </source>
</evidence>
<reference evidence="1" key="1">
    <citation type="submission" date="2014-11" db="EMBL/GenBank/DDBJ databases">
        <authorList>
            <person name="Amaro Gonzalez C."/>
        </authorList>
    </citation>
    <scope>NUCLEOTIDE SEQUENCE</scope>
</reference>
<dbReference type="EMBL" id="GBXM01100710">
    <property type="protein sequence ID" value="JAH07867.1"/>
    <property type="molecule type" value="Transcribed_RNA"/>
</dbReference>
<reference evidence="1" key="2">
    <citation type="journal article" date="2015" name="Fish Shellfish Immunol.">
        <title>Early steps in the European eel (Anguilla anguilla)-Vibrio vulnificus interaction in the gills: Role of the RtxA13 toxin.</title>
        <authorList>
            <person name="Callol A."/>
            <person name="Pajuelo D."/>
            <person name="Ebbesson L."/>
            <person name="Teles M."/>
            <person name="MacKenzie S."/>
            <person name="Amaro C."/>
        </authorList>
    </citation>
    <scope>NUCLEOTIDE SEQUENCE</scope>
</reference>
<name>A0A0E9PUD0_ANGAN</name>
<proteinExistence type="predicted"/>